<keyword evidence="2" id="KW-0539">Nucleus</keyword>
<dbReference type="Pfam" id="PF08652">
    <property type="entry name" value="RAI1"/>
    <property type="match status" value="1"/>
</dbReference>
<dbReference type="EMBL" id="ACPB03012576">
    <property type="status" value="NOT_ANNOTATED_CDS"/>
    <property type="molecule type" value="Genomic_DNA"/>
</dbReference>
<keyword evidence="5" id="KW-1185">Reference proteome</keyword>
<dbReference type="InParanoid" id="T1HIN3"/>
<protein>
    <recommendedName>
        <fullName evidence="2">Decapping nuclease</fullName>
        <ecNumber evidence="2">3.6.1.-</ecNumber>
    </recommendedName>
</protein>
<keyword evidence="2" id="KW-0479">Metal-binding</keyword>
<dbReference type="InterPro" id="IPR039039">
    <property type="entry name" value="RAI1-like_fam"/>
</dbReference>
<dbReference type="EnsemblMetazoa" id="RPRC003906-RA">
    <property type="protein sequence ID" value="RPRC003906-PA"/>
    <property type="gene ID" value="RPRC003906"/>
</dbReference>
<dbReference type="Proteomes" id="UP000015103">
    <property type="component" value="Unassembled WGS sequence"/>
</dbReference>
<dbReference type="AlphaFoldDB" id="T1HIN3"/>
<organism evidence="4 5">
    <name type="scientific">Rhodnius prolixus</name>
    <name type="common">Triatomid bug</name>
    <dbReference type="NCBI Taxonomy" id="13249"/>
    <lineage>
        <taxon>Eukaryota</taxon>
        <taxon>Metazoa</taxon>
        <taxon>Ecdysozoa</taxon>
        <taxon>Arthropoda</taxon>
        <taxon>Hexapoda</taxon>
        <taxon>Insecta</taxon>
        <taxon>Pterygota</taxon>
        <taxon>Neoptera</taxon>
        <taxon>Paraneoptera</taxon>
        <taxon>Hemiptera</taxon>
        <taxon>Heteroptera</taxon>
        <taxon>Panheteroptera</taxon>
        <taxon>Cimicomorpha</taxon>
        <taxon>Reduviidae</taxon>
        <taxon>Triatominae</taxon>
        <taxon>Rhodnius</taxon>
    </lineage>
</organism>
<dbReference type="HOGENOM" id="CLU_817143_0_0_1"/>
<keyword evidence="2" id="KW-0547">Nucleotide-binding</keyword>
<reference evidence="4" key="1">
    <citation type="submission" date="2015-05" db="UniProtKB">
        <authorList>
            <consortium name="EnsemblMetazoa"/>
        </authorList>
    </citation>
    <scope>IDENTIFICATION</scope>
</reference>
<dbReference type="GO" id="GO:0034353">
    <property type="term" value="F:mRNA 5'-diphosphatase activity"/>
    <property type="evidence" value="ECO:0007669"/>
    <property type="project" value="TreeGrafter"/>
</dbReference>
<evidence type="ECO:0000256" key="2">
    <source>
        <dbReference type="RuleBase" id="RU367113"/>
    </source>
</evidence>
<dbReference type="eggNOG" id="KOG1982">
    <property type="taxonomic scope" value="Eukaryota"/>
</dbReference>
<dbReference type="GO" id="GO:0005634">
    <property type="term" value="C:nucleus"/>
    <property type="evidence" value="ECO:0007669"/>
    <property type="project" value="UniProtKB-SubCell"/>
</dbReference>
<dbReference type="GO" id="GO:0046872">
    <property type="term" value="F:metal ion binding"/>
    <property type="evidence" value="ECO:0007669"/>
    <property type="project" value="UniProtKB-KW"/>
</dbReference>
<dbReference type="GO" id="GO:0004518">
    <property type="term" value="F:nuclease activity"/>
    <property type="evidence" value="ECO:0007669"/>
    <property type="project" value="UniProtKB-KW"/>
</dbReference>
<proteinExistence type="inferred from homology"/>
<comment type="cofactor">
    <cofactor evidence="2">
        <name>a divalent metal cation</name>
        <dbReference type="ChEBI" id="CHEBI:60240"/>
    </cofactor>
</comment>
<name>T1HIN3_RHOPR</name>
<dbReference type="GO" id="GO:0000166">
    <property type="term" value="F:nucleotide binding"/>
    <property type="evidence" value="ECO:0007669"/>
    <property type="project" value="UniProtKB-KW"/>
</dbReference>
<dbReference type="GO" id="GO:0003723">
    <property type="term" value="F:RNA binding"/>
    <property type="evidence" value="ECO:0007669"/>
    <property type="project" value="UniProtKB-KW"/>
</dbReference>
<keyword evidence="2" id="KW-0694">RNA-binding</keyword>
<dbReference type="GO" id="GO:0000956">
    <property type="term" value="P:nuclear-transcribed mRNA catabolic process"/>
    <property type="evidence" value="ECO:0007669"/>
    <property type="project" value="TreeGrafter"/>
</dbReference>
<evidence type="ECO:0000256" key="1">
    <source>
        <dbReference type="ARBA" id="ARBA00006562"/>
    </source>
</evidence>
<comment type="similarity">
    <text evidence="1 2">Belongs to the DXO/Dom3Z family.</text>
</comment>
<dbReference type="VEuPathDB" id="VectorBase:RPRC003906"/>
<keyword evidence="2" id="KW-0540">Nuclease</keyword>
<dbReference type="EC" id="3.6.1.-" evidence="2"/>
<comment type="function">
    <text evidence="2">Decapping enzyme for NAD-capped RNAs: specifically hydrolyzes the nicotinamide adenine dinucleotide (NAD) cap from a subset of RNAs by removing the entire NAD moiety from the 5'-end of an NAD-capped RNA.</text>
</comment>
<dbReference type="PANTHER" id="PTHR12395">
    <property type="entry name" value="DOM-3 RELATED"/>
    <property type="match status" value="1"/>
</dbReference>
<dbReference type="GO" id="GO:0005829">
    <property type="term" value="C:cytosol"/>
    <property type="evidence" value="ECO:0007669"/>
    <property type="project" value="TreeGrafter"/>
</dbReference>
<keyword evidence="2" id="KW-0378">Hydrolase</keyword>
<dbReference type="GO" id="GO:0110155">
    <property type="term" value="P:NAD-cap decapping"/>
    <property type="evidence" value="ECO:0007669"/>
    <property type="project" value="TreeGrafter"/>
</dbReference>
<feature type="domain" description="RAI1-like" evidence="3">
    <location>
        <begin position="24"/>
        <end position="328"/>
    </location>
</feature>
<evidence type="ECO:0000259" key="3">
    <source>
        <dbReference type="Pfam" id="PF08652"/>
    </source>
</evidence>
<dbReference type="PANTHER" id="PTHR12395:SF9">
    <property type="entry name" value="DECAPPING AND EXORIBONUCLEASE PROTEIN"/>
    <property type="match status" value="1"/>
</dbReference>
<evidence type="ECO:0000313" key="5">
    <source>
        <dbReference type="Proteomes" id="UP000015103"/>
    </source>
</evidence>
<evidence type="ECO:0000313" key="4">
    <source>
        <dbReference type="EnsemblMetazoa" id="RPRC003906-PA"/>
    </source>
</evidence>
<accession>T1HIN3</accession>
<dbReference type="InterPro" id="IPR013961">
    <property type="entry name" value="RAI1"/>
</dbReference>
<comment type="subcellular location">
    <subcellularLocation>
        <location evidence="2">Nucleus</location>
    </subcellularLocation>
</comment>
<sequence length="347" mass="40674">MAPTSSLTINDWSKGNIAQVKFTKPNLIGYFTTDWKLGELSDEITSLKYYDNDIDLTSNQLQFKLNSKNIIEARNHLEPIRPFKNWIHRNLRIENQAEVITFKNVLCNIMNTPFHEFGRKSWSIRAEVIDNRIYLCPNSEPKLDQDQIKLELLKRYLFVKKPQSFFRKVVSILDKLFYEVYQMKIGETELIYTADLAGVFSDQLVTNLEELASAEHVETDIYKSGQLAALEFNYNPTWWSMATLSRAKHFIIGFSNDENQLYQIKKVTMSKLEEFQKNVELWSPAVAWNFLDDFLSFVKLEIGRVEVKLRKNYVWIFNYEAGSDYVTCEPFIAQIINDELQCQPVLH</sequence>
<dbReference type="STRING" id="13249.T1HIN3"/>